<evidence type="ECO:0000313" key="4">
    <source>
        <dbReference type="EMBL" id="GAF84491.1"/>
    </source>
</evidence>
<accession>X0TB26</accession>
<evidence type="ECO:0000256" key="1">
    <source>
        <dbReference type="ARBA" id="ARBA00004496"/>
    </source>
</evidence>
<dbReference type="PANTHER" id="PTHR37010">
    <property type="entry name" value="SULFURTRANSFERASE TUSE"/>
    <property type="match status" value="1"/>
</dbReference>
<dbReference type="NCBIfam" id="TIGR03342">
    <property type="entry name" value="dsrC_tusE_dsvC"/>
    <property type="match status" value="1"/>
</dbReference>
<evidence type="ECO:0000256" key="3">
    <source>
        <dbReference type="ARBA" id="ARBA00022490"/>
    </source>
</evidence>
<dbReference type="EMBL" id="BARS01004890">
    <property type="protein sequence ID" value="GAF84491.1"/>
    <property type="molecule type" value="Genomic_DNA"/>
</dbReference>
<dbReference type="PANTHER" id="PTHR37010:SF1">
    <property type="entry name" value="SULFURTRANSFERASE TUSE"/>
    <property type="match status" value="1"/>
</dbReference>
<gene>
    <name evidence="4" type="ORF">S01H1_09568</name>
</gene>
<comment type="similarity">
    <text evidence="2">Belongs to the DsrC/TusE family.</text>
</comment>
<sequence>MPFIKVKETKIEVNEEGFLANHEDWAKEVAELLAKEEEGIENLTDDHWAVINYIRNYYLEKKLAPMVRKLCKNTGFQLRYIFELFPSGPARGACKVAGLPKPDGCT</sequence>
<proteinExistence type="inferred from homology"/>
<protein>
    <recommendedName>
        <fullName evidence="5">TusE/DsrC/DsvC family sulfur relay protein</fullName>
    </recommendedName>
</protein>
<dbReference type="SUPFAM" id="SSF69721">
    <property type="entry name" value="DsrC, the gamma subunit of dissimilatory sulfite reductase"/>
    <property type="match status" value="1"/>
</dbReference>
<dbReference type="Gene3D" id="3.30.1420.10">
    <property type="match status" value="1"/>
</dbReference>
<evidence type="ECO:0000256" key="2">
    <source>
        <dbReference type="ARBA" id="ARBA00005718"/>
    </source>
</evidence>
<reference evidence="4" key="1">
    <citation type="journal article" date="2014" name="Front. Microbiol.">
        <title>High frequency of phylogenetically diverse reductive dehalogenase-homologous genes in deep subseafloor sedimentary metagenomes.</title>
        <authorList>
            <person name="Kawai M."/>
            <person name="Futagami T."/>
            <person name="Toyoda A."/>
            <person name="Takaki Y."/>
            <person name="Nishi S."/>
            <person name="Hori S."/>
            <person name="Arai W."/>
            <person name="Tsubouchi T."/>
            <person name="Morono Y."/>
            <person name="Uchiyama I."/>
            <person name="Ito T."/>
            <person name="Fujiyama A."/>
            <person name="Inagaki F."/>
            <person name="Takami H."/>
        </authorList>
    </citation>
    <scope>NUCLEOTIDE SEQUENCE</scope>
    <source>
        <strain evidence="4">Expedition CK06-06</strain>
    </source>
</reference>
<dbReference type="InterPro" id="IPR007453">
    <property type="entry name" value="DsrC/TusE"/>
</dbReference>
<name>X0TB26_9ZZZZ</name>
<organism evidence="4">
    <name type="scientific">marine sediment metagenome</name>
    <dbReference type="NCBI Taxonomy" id="412755"/>
    <lineage>
        <taxon>unclassified sequences</taxon>
        <taxon>metagenomes</taxon>
        <taxon>ecological metagenomes</taxon>
    </lineage>
</organism>
<dbReference type="GO" id="GO:0097163">
    <property type="term" value="F:sulfur carrier activity"/>
    <property type="evidence" value="ECO:0007669"/>
    <property type="project" value="TreeGrafter"/>
</dbReference>
<dbReference type="InterPro" id="IPR043163">
    <property type="entry name" value="DsrC-like_N"/>
</dbReference>
<dbReference type="GO" id="GO:0005737">
    <property type="term" value="C:cytoplasm"/>
    <property type="evidence" value="ECO:0007669"/>
    <property type="project" value="UniProtKB-SubCell"/>
</dbReference>
<comment type="caution">
    <text evidence="4">The sequence shown here is derived from an EMBL/GenBank/DDBJ whole genome shotgun (WGS) entry which is preliminary data.</text>
</comment>
<dbReference type="PIRSF" id="PIRSF006223">
    <property type="entry name" value="DsrC_TusE"/>
    <property type="match status" value="1"/>
</dbReference>
<comment type="subcellular location">
    <subcellularLocation>
        <location evidence="1">Cytoplasm</location>
    </subcellularLocation>
</comment>
<dbReference type="InterPro" id="IPR042072">
    <property type="entry name" value="DsrC-like_C"/>
</dbReference>
<keyword evidence="3" id="KW-0963">Cytoplasm</keyword>
<dbReference type="Gene3D" id="1.10.10.370">
    <property type="entry name" value="DsrC-like protein, C-terminal domain"/>
    <property type="match status" value="1"/>
</dbReference>
<dbReference type="Pfam" id="PF04358">
    <property type="entry name" value="DsrC"/>
    <property type="match status" value="1"/>
</dbReference>
<dbReference type="GO" id="GO:0002143">
    <property type="term" value="P:tRNA wobble position uridine thiolation"/>
    <property type="evidence" value="ECO:0007669"/>
    <property type="project" value="TreeGrafter"/>
</dbReference>
<dbReference type="AlphaFoldDB" id="X0TB26"/>
<evidence type="ECO:0008006" key="5">
    <source>
        <dbReference type="Google" id="ProtNLM"/>
    </source>
</evidence>
<dbReference type="InterPro" id="IPR025526">
    <property type="entry name" value="DsrC-like_dom_sf"/>
</dbReference>